<evidence type="ECO:0000259" key="6">
    <source>
        <dbReference type="PROSITE" id="PS50103"/>
    </source>
</evidence>
<dbReference type="Gene3D" id="4.10.1000.10">
    <property type="entry name" value="Zinc finger, CCCH-type"/>
    <property type="match status" value="2"/>
</dbReference>
<dbReference type="FunFam" id="4.10.1000.10:FF:000018">
    <property type="entry name" value="Zinc finger protein"/>
    <property type="match status" value="1"/>
</dbReference>
<evidence type="ECO:0000256" key="3">
    <source>
        <dbReference type="ARBA" id="ARBA00022771"/>
    </source>
</evidence>
<dbReference type="Pfam" id="PF00642">
    <property type="entry name" value="zf-CCCH"/>
    <property type="match status" value="1"/>
</dbReference>
<feature type="zinc finger region" description="C3H1-type" evidence="5">
    <location>
        <begin position="48"/>
        <end position="76"/>
    </location>
</feature>
<dbReference type="InterPro" id="IPR000571">
    <property type="entry name" value="Znf_CCCH"/>
</dbReference>
<evidence type="ECO:0000256" key="1">
    <source>
        <dbReference type="ARBA" id="ARBA00022723"/>
    </source>
</evidence>
<name>A0A1I8B610_MELHA</name>
<keyword evidence="1 5" id="KW-0479">Metal-binding</keyword>
<dbReference type="InterPro" id="IPR036855">
    <property type="entry name" value="Znf_CCCH_sf"/>
</dbReference>
<reference evidence="8" key="1">
    <citation type="submission" date="2016-11" db="UniProtKB">
        <authorList>
            <consortium name="WormBaseParasite"/>
        </authorList>
    </citation>
    <scope>IDENTIFICATION</scope>
</reference>
<dbReference type="InterPro" id="IPR045877">
    <property type="entry name" value="ZFP36-like"/>
</dbReference>
<feature type="domain" description="C3H1-type" evidence="6">
    <location>
        <begin position="48"/>
        <end position="76"/>
    </location>
</feature>
<keyword evidence="2" id="KW-0677">Repeat</keyword>
<organism evidence="7 8">
    <name type="scientific">Meloidogyne hapla</name>
    <name type="common">Root-knot nematode worm</name>
    <dbReference type="NCBI Taxonomy" id="6305"/>
    <lineage>
        <taxon>Eukaryota</taxon>
        <taxon>Metazoa</taxon>
        <taxon>Ecdysozoa</taxon>
        <taxon>Nematoda</taxon>
        <taxon>Chromadorea</taxon>
        <taxon>Rhabditida</taxon>
        <taxon>Tylenchina</taxon>
        <taxon>Tylenchomorpha</taxon>
        <taxon>Tylenchoidea</taxon>
        <taxon>Meloidogynidae</taxon>
        <taxon>Meloidogyninae</taxon>
        <taxon>Meloidogyne</taxon>
    </lineage>
</organism>
<dbReference type="WBParaSite" id="MhA1_Contig1394.frz3.gene2">
    <property type="protein sequence ID" value="MhA1_Contig1394.frz3.gene2"/>
    <property type="gene ID" value="MhA1_Contig1394.frz3.gene2"/>
</dbReference>
<sequence>MRKNAESDELHKLTRNFAEMKFETFLNDKRKSDKAREEEKRNRRRNEAFRTEMCRAFQRGGHCFYGDNCRFAHCEAELRIRQLHPNYKTTLCRNYAQNGFCIYGARCQFIHRDQPTSSNPSSAPSLFMHSAFNIGANGHSNFHSIHRTDAFDNHQQSSDYFEATSLMNICKQQQLMPSSPQQLAFTQSLMPPPLIPIFHQKNQQFCYNNSQRVSFLSSHAPSIAGPSKETRV</sequence>
<keyword evidence="7" id="KW-1185">Reference proteome</keyword>
<feature type="domain" description="C3H1-type" evidence="6">
    <location>
        <begin position="86"/>
        <end position="114"/>
    </location>
</feature>
<dbReference type="AlphaFoldDB" id="A0A1I8B610"/>
<dbReference type="PANTHER" id="PTHR12547:SF18">
    <property type="entry name" value="PROTEIN TIS11"/>
    <property type="match status" value="1"/>
</dbReference>
<dbReference type="GO" id="GO:0003729">
    <property type="term" value="F:mRNA binding"/>
    <property type="evidence" value="ECO:0007669"/>
    <property type="project" value="InterPro"/>
</dbReference>
<dbReference type="PANTHER" id="PTHR12547">
    <property type="entry name" value="CCCH ZINC FINGER/TIS11-RELATED"/>
    <property type="match status" value="1"/>
</dbReference>
<dbReference type="GO" id="GO:0043186">
    <property type="term" value="C:P granule"/>
    <property type="evidence" value="ECO:0007669"/>
    <property type="project" value="UniProtKB-ARBA"/>
</dbReference>
<protein>
    <submittedName>
        <fullName evidence="8">C3H1-type domain-containing protein</fullName>
    </submittedName>
</protein>
<dbReference type="GO" id="GO:0008270">
    <property type="term" value="F:zinc ion binding"/>
    <property type="evidence" value="ECO:0007669"/>
    <property type="project" value="UniProtKB-KW"/>
</dbReference>
<dbReference type="PROSITE" id="PS50103">
    <property type="entry name" value="ZF_C3H1"/>
    <property type="match status" value="2"/>
</dbReference>
<dbReference type="Pfam" id="PF18044">
    <property type="entry name" value="zf-CCCH_4"/>
    <property type="match status" value="1"/>
</dbReference>
<keyword evidence="4 5" id="KW-0862">Zinc</keyword>
<evidence type="ECO:0000313" key="8">
    <source>
        <dbReference type="WBParaSite" id="MhA1_Contig1394.frz3.gene2"/>
    </source>
</evidence>
<dbReference type="SMART" id="SM00356">
    <property type="entry name" value="ZnF_C3H1"/>
    <property type="match status" value="2"/>
</dbReference>
<evidence type="ECO:0000256" key="2">
    <source>
        <dbReference type="ARBA" id="ARBA00022737"/>
    </source>
</evidence>
<feature type="zinc finger region" description="C3H1-type" evidence="5">
    <location>
        <begin position="86"/>
        <end position="114"/>
    </location>
</feature>
<keyword evidence="3 5" id="KW-0863">Zinc-finger</keyword>
<dbReference type="InterPro" id="IPR041367">
    <property type="entry name" value="Znf-CCCH_4"/>
</dbReference>
<accession>A0A1I8B610</accession>
<evidence type="ECO:0000313" key="7">
    <source>
        <dbReference type="Proteomes" id="UP000095281"/>
    </source>
</evidence>
<evidence type="ECO:0000256" key="5">
    <source>
        <dbReference type="PROSITE-ProRule" id="PRU00723"/>
    </source>
</evidence>
<dbReference type="Proteomes" id="UP000095281">
    <property type="component" value="Unplaced"/>
</dbReference>
<evidence type="ECO:0000256" key="4">
    <source>
        <dbReference type="ARBA" id="ARBA00022833"/>
    </source>
</evidence>
<proteinExistence type="predicted"/>
<dbReference type="SUPFAM" id="SSF90229">
    <property type="entry name" value="CCCH zinc finger"/>
    <property type="match status" value="2"/>
</dbReference>